<dbReference type="PANTHER" id="PTHR18964:SF149">
    <property type="entry name" value="BIFUNCTIONAL UDP-N-ACETYLGLUCOSAMINE 2-EPIMERASE_N-ACETYLMANNOSAMINE KINASE"/>
    <property type="match status" value="1"/>
</dbReference>
<proteinExistence type="inferred from homology"/>
<comment type="caution">
    <text evidence="2">The sequence shown here is derived from an EMBL/GenBank/DDBJ whole genome shotgun (WGS) entry which is preliminary data.</text>
</comment>
<dbReference type="InterPro" id="IPR043129">
    <property type="entry name" value="ATPase_NBD"/>
</dbReference>
<dbReference type="InterPro" id="IPR049874">
    <property type="entry name" value="ROK_cs"/>
</dbReference>
<evidence type="ECO:0000313" key="3">
    <source>
        <dbReference type="Proteomes" id="UP000248706"/>
    </source>
</evidence>
<dbReference type="Proteomes" id="UP000248706">
    <property type="component" value="Unassembled WGS sequence"/>
</dbReference>
<dbReference type="EMBL" id="MCIF01000002">
    <property type="protein sequence ID" value="RAQ95202.1"/>
    <property type="molecule type" value="Genomic_DNA"/>
</dbReference>
<dbReference type="PANTHER" id="PTHR18964">
    <property type="entry name" value="ROK (REPRESSOR, ORF, KINASE) FAMILY"/>
    <property type="match status" value="1"/>
</dbReference>
<dbReference type="AlphaFoldDB" id="A0A328VGI2"/>
<accession>A0A328VGI2</accession>
<dbReference type="InterPro" id="IPR000600">
    <property type="entry name" value="ROK"/>
</dbReference>
<dbReference type="PROSITE" id="PS01125">
    <property type="entry name" value="ROK"/>
    <property type="match status" value="1"/>
</dbReference>
<dbReference type="Pfam" id="PF00480">
    <property type="entry name" value="ROK"/>
    <property type="match status" value="1"/>
</dbReference>
<protein>
    <recommendedName>
        <fullName evidence="4">Glucokinase</fullName>
    </recommendedName>
</protein>
<gene>
    <name evidence="2" type="ORF">A4R35_06620</name>
</gene>
<dbReference type="RefSeq" id="WP_189361413.1">
    <property type="nucleotide sequence ID" value="NZ_MCIF01000002.1"/>
</dbReference>
<name>A0A328VGI2_9CHLR</name>
<organism evidence="2 3">
    <name type="scientific">Thermogemmatispora tikiterensis</name>
    <dbReference type="NCBI Taxonomy" id="1825093"/>
    <lineage>
        <taxon>Bacteria</taxon>
        <taxon>Bacillati</taxon>
        <taxon>Chloroflexota</taxon>
        <taxon>Ktedonobacteria</taxon>
        <taxon>Thermogemmatisporales</taxon>
        <taxon>Thermogemmatisporaceae</taxon>
        <taxon>Thermogemmatispora</taxon>
    </lineage>
</organism>
<sequence>MAKNHAGHPAASYALGIDLGGTKTLAAVIDVSTGAVIASARKRTKAERGQDFVARRVVEVARAALEAADLRNGRELLAVGIGAAGQIDRQAGVILEAPNLGVRDMPVAALLSAEFERPVAVGNDVEVAALGEYLHGAGRTYKNFVCVFIGTGIGAGIIQNGRLYTGLSGTAGEIGHITVEASGRICGCGARGCLEAYASRTAITRAILAEIHHGRKSMLADEALLQLKGGETIIRSGLLASAIQQNDELVIEVVSEAADYLGYGLASIINFYNPEAIILGGGVIEAIDLLFERAVRRARTVALSLPARQTPIVRTRLGDFSGVVGAACLAAQAAGYRLRESEEQAIEE</sequence>
<keyword evidence="3" id="KW-1185">Reference proteome</keyword>
<evidence type="ECO:0008006" key="4">
    <source>
        <dbReference type="Google" id="ProtNLM"/>
    </source>
</evidence>
<reference evidence="2 3" key="1">
    <citation type="submission" date="2016-08" db="EMBL/GenBank/DDBJ databases">
        <title>Analysis of Carbohydrate Active Enzymes in Thermogemmatispora T81 Reveals Carbohydrate Degradation Ability.</title>
        <authorList>
            <person name="Tomazini A."/>
            <person name="Lal S."/>
            <person name="Stott M."/>
            <person name="Henrissat B."/>
            <person name="Polikarpov I."/>
            <person name="Sparling R."/>
            <person name="Levin D.B."/>
        </authorList>
    </citation>
    <scope>NUCLEOTIDE SEQUENCE [LARGE SCALE GENOMIC DNA]</scope>
    <source>
        <strain evidence="2 3">T81</strain>
    </source>
</reference>
<dbReference type="Gene3D" id="3.30.420.40">
    <property type="match status" value="2"/>
</dbReference>
<dbReference type="SUPFAM" id="SSF53067">
    <property type="entry name" value="Actin-like ATPase domain"/>
    <property type="match status" value="1"/>
</dbReference>
<comment type="similarity">
    <text evidence="1">Belongs to the ROK (NagC/XylR) family.</text>
</comment>
<evidence type="ECO:0000256" key="1">
    <source>
        <dbReference type="ARBA" id="ARBA00006479"/>
    </source>
</evidence>
<evidence type="ECO:0000313" key="2">
    <source>
        <dbReference type="EMBL" id="RAQ95202.1"/>
    </source>
</evidence>